<feature type="region of interest" description="Disordered" evidence="1">
    <location>
        <begin position="519"/>
        <end position="540"/>
    </location>
</feature>
<dbReference type="Pfam" id="PF03432">
    <property type="entry name" value="Relaxase"/>
    <property type="match status" value="1"/>
</dbReference>
<organism evidence="3 4">
    <name type="scientific">Paracoccus maritimus</name>
    <dbReference type="NCBI Taxonomy" id="2933292"/>
    <lineage>
        <taxon>Bacteria</taxon>
        <taxon>Pseudomonadati</taxon>
        <taxon>Pseudomonadota</taxon>
        <taxon>Alphaproteobacteria</taxon>
        <taxon>Rhodobacterales</taxon>
        <taxon>Paracoccaceae</taxon>
        <taxon>Paracoccus</taxon>
    </lineage>
</organism>
<sequence length="540" mass="59308">MQMAVSAGLNPALRDPSCHFVLSWADGENPRDAEIIAAARIAVRALGASLDQYVTAVHRNRPNIHAHVVLNRVHPLSGKALSLSHDYARLELACRKIEHRFGWPPDRGRFDHDVMEGEVILVPKPPAHWHGKRADRAAGLRPDPRGVLGSSLRNGRMPLRDRMTAERRHAARTAMRSATDWIALHARLLRLGLRYLARGSGARITEVTTGDWMPACQLGSEFAMPRLVARLGCFVSAPGQPDRVRAPRSAERRRYDAARETRRANIAALQLKYRDERQRLGQRLKGMPRTLASAFLQVLREDQNDDLMRLRKIAPLPRLRADGVDSAVEPKDPAREWALRYRHGLRRTGALRDGFMLAQTPPDHTCLRQIWHKGFGSSVDEDHAADLRALGNGFAMIARRGSRGDLLGYDLVRELPGRGLCNLVPEHRPGLGSLGDPRARICIVVADAAAGMRISAACADALVIIASETPNLRQTAQIAALIGPRRAVVVVECPKTQAGFLEQVTTVLPAIGVLELSDSPGGVDAEPNPHADLPTPSPLS</sequence>
<evidence type="ECO:0000313" key="3">
    <source>
        <dbReference type="EMBL" id="MCT4334868.1"/>
    </source>
</evidence>
<feature type="domain" description="MobA/VirD2-like nuclease" evidence="2">
    <location>
        <begin position="2"/>
        <end position="103"/>
    </location>
</feature>
<dbReference type="Proteomes" id="UP001320702">
    <property type="component" value="Unassembled WGS sequence"/>
</dbReference>
<comment type="caution">
    <text evidence="3">The sequence shown here is derived from an EMBL/GenBank/DDBJ whole genome shotgun (WGS) entry which is preliminary data.</text>
</comment>
<accession>A0ABT2KEB2</accession>
<dbReference type="RefSeq" id="WP_260278734.1">
    <property type="nucleotide sequence ID" value="NZ_JANAVZ010000023.1"/>
</dbReference>
<proteinExistence type="predicted"/>
<dbReference type="InterPro" id="IPR005094">
    <property type="entry name" value="Endonuclease_MobA/VirD2"/>
</dbReference>
<evidence type="ECO:0000313" key="4">
    <source>
        <dbReference type="Proteomes" id="UP001320702"/>
    </source>
</evidence>
<name>A0ABT2KEB2_9RHOB</name>
<evidence type="ECO:0000256" key="1">
    <source>
        <dbReference type="SAM" id="MobiDB-lite"/>
    </source>
</evidence>
<keyword evidence="4" id="KW-1185">Reference proteome</keyword>
<feature type="region of interest" description="Disordered" evidence="1">
    <location>
        <begin position="130"/>
        <end position="155"/>
    </location>
</feature>
<protein>
    <submittedName>
        <fullName evidence="3">Relaxase/mobilization nuclease domain-containing protein</fullName>
    </submittedName>
</protein>
<dbReference type="EMBL" id="JANAVZ010000023">
    <property type="protein sequence ID" value="MCT4334868.1"/>
    <property type="molecule type" value="Genomic_DNA"/>
</dbReference>
<reference evidence="3 4" key="1">
    <citation type="submission" date="2022-04" db="EMBL/GenBank/DDBJ databases">
        <title>Paracoccus sp. YLB-12 draft genome sequence.</title>
        <authorList>
            <person name="Yu L."/>
        </authorList>
    </citation>
    <scope>NUCLEOTIDE SEQUENCE [LARGE SCALE GENOMIC DNA]</scope>
    <source>
        <strain evidence="3 4">YLB-12</strain>
    </source>
</reference>
<gene>
    <name evidence="3" type="ORF">MU516_18695</name>
</gene>
<evidence type="ECO:0000259" key="2">
    <source>
        <dbReference type="Pfam" id="PF03432"/>
    </source>
</evidence>
<feature type="compositionally biased region" description="Basic and acidic residues" evidence="1">
    <location>
        <begin position="132"/>
        <end position="144"/>
    </location>
</feature>